<evidence type="ECO:0000256" key="1">
    <source>
        <dbReference type="SAM" id="MobiDB-lite"/>
    </source>
</evidence>
<feature type="region of interest" description="Disordered" evidence="1">
    <location>
        <begin position="163"/>
        <end position="189"/>
    </location>
</feature>
<organism evidence="2 3">
    <name type="scientific">Mycolicibacterium iranicum</name>
    <name type="common">Mycobacterium iranicum</name>
    <dbReference type="NCBI Taxonomy" id="912594"/>
    <lineage>
        <taxon>Bacteria</taxon>
        <taxon>Bacillati</taxon>
        <taxon>Actinomycetota</taxon>
        <taxon>Actinomycetes</taxon>
        <taxon>Mycobacteriales</taxon>
        <taxon>Mycobacteriaceae</taxon>
        <taxon>Mycolicibacterium</taxon>
    </lineage>
</organism>
<feature type="compositionally biased region" description="Basic and acidic residues" evidence="1">
    <location>
        <begin position="179"/>
        <end position="189"/>
    </location>
</feature>
<evidence type="ECO:0008006" key="4">
    <source>
        <dbReference type="Google" id="ProtNLM"/>
    </source>
</evidence>
<accession>A0A178LZ74</accession>
<reference evidence="2 3" key="1">
    <citation type="submission" date="2016-04" db="EMBL/GenBank/DDBJ databases">
        <title>Draft Genome Sequences of Staphylococcus capitis Strain H36, S. capitis Strain H65, S. cohnii Strain H62, S. hominis Strain H69, Mycobacterium iranicum Strain H39, Plantibacter sp. Strain H53, Pseudomonas oryzihabitans Strain H72, and Microbacterium sp. Strain H83, isolated from residential settings.</title>
        <authorList>
            <person name="Lymperopoulou D."/>
            <person name="Adams R.I."/>
            <person name="Lindow S."/>
            <person name="Coil D.A."/>
            <person name="Jospin G."/>
            <person name="Eisen J.A."/>
        </authorList>
    </citation>
    <scope>NUCLEOTIDE SEQUENCE [LARGE SCALE GENOMIC DNA]</scope>
    <source>
        <strain evidence="2 3">H39</strain>
    </source>
</reference>
<gene>
    <name evidence="2" type="ORF">A4X20_17855</name>
</gene>
<sequence length="189" mass="20364">MDSVLLAVATTIGRLRGEVPREARIVYEAMNSPSVSKPGRKMYRGLRTDDTVSMDDARVLLQQHGIGWVATTYDTGEQALRALNDALADDSKVAIVPVDGGHAVVAAVDSRAHTVRFDDSYPAAAVRGPRPREVSLDDFVSSWGIARFGLVIAELAAELAAERAGEPASPPKPWTMVSPRRESTRGVIK</sequence>
<dbReference type="AlphaFoldDB" id="A0A178LZ74"/>
<name>A0A178LZ74_MYCIR</name>
<dbReference type="EMBL" id="LWCS01000017">
    <property type="protein sequence ID" value="OAN39530.1"/>
    <property type="molecule type" value="Genomic_DNA"/>
</dbReference>
<proteinExistence type="predicted"/>
<evidence type="ECO:0000313" key="3">
    <source>
        <dbReference type="Proteomes" id="UP000078396"/>
    </source>
</evidence>
<evidence type="ECO:0000313" key="2">
    <source>
        <dbReference type="EMBL" id="OAN39530.1"/>
    </source>
</evidence>
<comment type="caution">
    <text evidence="2">The sequence shown here is derived from an EMBL/GenBank/DDBJ whole genome shotgun (WGS) entry which is preliminary data.</text>
</comment>
<protein>
    <recommendedName>
        <fullName evidence="4">Peptidase C39-like domain-containing protein</fullName>
    </recommendedName>
</protein>
<dbReference type="Proteomes" id="UP000078396">
    <property type="component" value="Unassembled WGS sequence"/>
</dbReference>